<dbReference type="PANTHER" id="PTHR42693:SF33">
    <property type="entry name" value="ARYLSULFATASE"/>
    <property type="match status" value="1"/>
</dbReference>
<dbReference type="InterPro" id="IPR006311">
    <property type="entry name" value="TAT_signal"/>
</dbReference>
<dbReference type="InterPro" id="IPR017850">
    <property type="entry name" value="Alkaline_phosphatase_core_sf"/>
</dbReference>
<dbReference type="AlphaFoldDB" id="A0A7Y9IC46"/>
<dbReference type="Gene3D" id="3.30.1120.10">
    <property type="match status" value="1"/>
</dbReference>
<feature type="domain" description="Sulfatase N-terminal" evidence="6">
    <location>
        <begin position="41"/>
        <end position="366"/>
    </location>
</feature>
<feature type="signal peptide" evidence="5">
    <location>
        <begin position="1"/>
        <end position="24"/>
    </location>
</feature>
<proteinExistence type="inferred from homology"/>
<name>A0A7Y9IC46_9ACTN</name>
<dbReference type="GO" id="GO:0004065">
    <property type="term" value="F:arylsulfatase activity"/>
    <property type="evidence" value="ECO:0007669"/>
    <property type="project" value="TreeGrafter"/>
</dbReference>
<dbReference type="Pfam" id="PF00884">
    <property type="entry name" value="Sulfatase"/>
    <property type="match status" value="1"/>
</dbReference>
<comment type="caution">
    <text evidence="7">The sequence shown here is derived from an EMBL/GenBank/DDBJ whole genome shotgun (WGS) entry which is preliminary data.</text>
</comment>
<dbReference type="PROSITE" id="PS51318">
    <property type="entry name" value="TAT"/>
    <property type="match status" value="1"/>
</dbReference>
<evidence type="ECO:0000256" key="5">
    <source>
        <dbReference type="SAM" id="SignalP"/>
    </source>
</evidence>
<dbReference type="GO" id="GO:0046872">
    <property type="term" value="F:metal ion binding"/>
    <property type="evidence" value="ECO:0007669"/>
    <property type="project" value="UniProtKB-KW"/>
</dbReference>
<dbReference type="InterPro" id="IPR000917">
    <property type="entry name" value="Sulfatase_N"/>
</dbReference>
<evidence type="ECO:0000256" key="1">
    <source>
        <dbReference type="ARBA" id="ARBA00008779"/>
    </source>
</evidence>
<evidence type="ECO:0000256" key="2">
    <source>
        <dbReference type="ARBA" id="ARBA00022723"/>
    </source>
</evidence>
<dbReference type="Proteomes" id="UP000569914">
    <property type="component" value="Unassembled WGS sequence"/>
</dbReference>
<evidence type="ECO:0000313" key="7">
    <source>
        <dbReference type="EMBL" id="NYE74075.1"/>
    </source>
</evidence>
<gene>
    <name evidence="7" type="ORF">BKA15_005404</name>
</gene>
<keyword evidence="3" id="KW-0378">Hydrolase</keyword>
<keyword evidence="5" id="KW-0732">Signal</keyword>
<feature type="chain" id="PRO_5038709984" evidence="5">
    <location>
        <begin position="25"/>
        <end position="475"/>
    </location>
</feature>
<accession>A0A7Y9IC46</accession>
<keyword evidence="8" id="KW-1185">Reference proteome</keyword>
<evidence type="ECO:0000259" key="6">
    <source>
        <dbReference type="Pfam" id="PF00884"/>
    </source>
</evidence>
<organism evidence="7 8">
    <name type="scientific">Microlunatus parietis</name>
    <dbReference type="NCBI Taxonomy" id="682979"/>
    <lineage>
        <taxon>Bacteria</taxon>
        <taxon>Bacillati</taxon>
        <taxon>Actinomycetota</taxon>
        <taxon>Actinomycetes</taxon>
        <taxon>Propionibacteriales</taxon>
        <taxon>Propionibacteriaceae</taxon>
        <taxon>Microlunatus</taxon>
    </lineage>
</organism>
<dbReference type="InterPro" id="IPR024607">
    <property type="entry name" value="Sulfatase_CS"/>
</dbReference>
<evidence type="ECO:0000256" key="3">
    <source>
        <dbReference type="ARBA" id="ARBA00022801"/>
    </source>
</evidence>
<reference evidence="7 8" key="1">
    <citation type="submission" date="2020-07" db="EMBL/GenBank/DDBJ databases">
        <title>Sequencing the genomes of 1000 actinobacteria strains.</title>
        <authorList>
            <person name="Klenk H.-P."/>
        </authorList>
    </citation>
    <scope>NUCLEOTIDE SEQUENCE [LARGE SCALE GENOMIC DNA]</scope>
    <source>
        <strain evidence="7 8">DSM 22083</strain>
    </source>
</reference>
<dbReference type="SUPFAM" id="SSF53649">
    <property type="entry name" value="Alkaline phosphatase-like"/>
    <property type="match status" value="1"/>
</dbReference>
<dbReference type="Gene3D" id="3.40.720.10">
    <property type="entry name" value="Alkaline Phosphatase, subunit A"/>
    <property type="match status" value="1"/>
</dbReference>
<dbReference type="RefSeq" id="WP_218871593.1">
    <property type="nucleotide sequence ID" value="NZ_JACCBU010000001.1"/>
</dbReference>
<evidence type="ECO:0000256" key="4">
    <source>
        <dbReference type="ARBA" id="ARBA00022837"/>
    </source>
</evidence>
<dbReference type="PROSITE" id="PS00523">
    <property type="entry name" value="SULFATASE_1"/>
    <property type="match status" value="1"/>
</dbReference>
<sequence length="475" mass="50953">MTRPTRRTVLGAGASAALAGLCGAAESRAAAEPAGPAGRRPNIVFILIDDLGYGDLSIAGNPLVRTPNLDRLGAEGMLMTQCYDASPICSPSRAGFLTGRYPARNRLVTFLATREHNAWAGQADWLDPDVPNLPRTLRAAGYATGHFGKWHLGGGRDVGDAPWPAAYGFDESYTQFEGLGPRVVPTDTEAGLAAASIALGQGPIDQLPKSQITERFVDRAIDFIRRQHDRPWFVQLWPGDVHTPWAPSAEQLEQVAGLGRTPEEERFLAVLVALDAEVGRLTGALDDLGLLDDTLIVCTSDNGPTAGASRPGSAGPYRGRKGSLYEGGIRQPLLIRWPGRVPAGSRDDRTVAHAVDLLPTLAEAAGTRLPGPADGISLLPAWCGRPVTERPDLYWTFGAFRDPSQVPAGASPSFAMRSGRWKLLAESGGRNVELYDLEADPGESTDVADRHPRLARSLTARLEAWRRPLPIKIAH</sequence>
<comment type="similarity">
    <text evidence="1">Belongs to the sulfatase family.</text>
</comment>
<protein>
    <submittedName>
        <fullName evidence="7">Arylsulfatase A-like enzyme</fullName>
    </submittedName>
</protein>
<keyword evidence="4" id="KW-0106">Calcium</keyword>
<dbReference type="InterPro" id="IPR050738">
    <property type="entry name" value="Sulfatase"/>
</dbReference>
<keyword evidence="2" id="KW-0479">Metal-binding</keyword>
<dbReference type="PANTHER" id="PTHR42693">
    <property type="entry name" value="ARYLSULFATASE FAMILY MEMBER"/>
    <property type="match status" value="1"/>
</dbReference>
<dbReference type="EMBL" id="JACCBU010000001">
    <property type="protein sequence ID" value="NYE74075.1"/>
    <property type="molecule type" value="Genomic_DNA"/>
</dbReference>
<evidence type="ECO:0000313" key="8">
    <source>
        <dbReference type="Proteomes" id="UP000569914"/>
    </source>
</evidence>